<comment type="catalytic activity">
    <reaction evidence="11">
        <text>L-threonine + hydrogencarbonate + ATP = L-threonylcarbamoyladenylate + diphosphate + H2O</text>
        <dbReference type="Rhea" id="RHEA:36407"/>
        <dbReference type="ChEBI" id="CHEBI:15377"/>
        <dbReference type="ChEBI" id="CHEBI:17544"/>
        <dbReference type="ChEBI" id="CHEBI:30616"/>
        <dbReference type="ChEBI" id="CHEBI:33019"/>
        <dbReference type="ChEBI" id="CHEBI:57926"/>
        <dbReference type="ChEBI" id="CHEBI:73682"/>
        <dbReference type="EC" id="2.7.7.87"/>
    </reaction>
</comment>
<dbReference type="RefSeq" id="WP_187068638.1">
    <property type="nucleotide sequence ID" value="NZ_JACRVF010000005.1"/>
</dbReference>
<dbReference type="PANTHER" id="PTHR17490">
    <property type="entry name" value="SUA5"/>
    <property type="match status" value="1"/>
</dbReference>
<evidence type="ECO:0000259" key="12">
    <source>
        <dbReference type="PROSITE" id="PS51163"/>
    </source>
</evidence>
<dbReference type="GO" id="GO:0005737">
    <property type="term" value="C:cytoplasm"/>
    <property type="evidence" value="ECO:0007669"/>
    <property type="project" value="UniProtKB-SubCell"/>
</dbReference>
<comment type="caution">
    <text evidence="13">The sequence shown here is derived from an EMBL/GenBank/DDBJ whole genome shotgun (WGS) entry which is preliminary data.</text>
</comment>
<dbReference type="AlphaFoldDB" id="A0A923SKD3"/>
<evidence type="ECO:0000256" key="6">
    <source>
        <dbReference type="ARBA" id="ARBA00022694"/>
    </source>
</evidence>
<dbReference type="GO" id="GO:0000049">
    <property type="term" value="F:tRNA binding"/>
    <property type="evidence" value="ECO:0007669"/>
    <property type="project" value="TreeGrafter"/>
</dbReference>
<evidence type="ECO:0000256" key="7">
    <source>
        <dbReference type="ARBA" id="ARBA00022695"/>
    </source>
</evidence>
<dbReference type="SUPFAM" id="SSF55821">
    <property type="entry name" value="YrdC/RibB"/>
    <property type="match status" value="1"/>
</dbReference>
<evidence type="ECO:0000256" key="1">
    <source>
        <dbReference type="ARBA" id="ARBA00004496"/>
    </source>
</evidence>
<evidence type="ECO:0000256" key="2">
    <source>
        <dbReference type="ARBA" id="ARBA00007663"/>
    </source>
</evidence>
<dbReference type="GO" id="GO:0006450">
    <property type="term" value="P:regulation of translational fidelity"/>
    <property type="evidence" value="ECO:0007669"/>
    <property type="project" value="TreeGrafter"/>
</dbReference>
<dbReference type="Gene3D" id="3.90.870.10">
    <property type="entry name" value="DHBP synthase"/>
    <property type="match status" value="1"/>
</dbReference>
<protein>
    <recommendedName>
        <fullName evidence="10">L-threonylcarbamoyladenylate synthase</fullName>
        <ecNumber evidence="3">2.7.7.87</ecNumber>
    </recommendedName>
    <alternativeName>
        <fullName evidence="10">L-threonylcarbamoyladenylate synthase</fullName>
    </alternativeName>
</protein>
<feature type="domain" description="YrdC-like" evidence="12">
    <location>
        <begin position="5"/>
        <end position="190"/>
    </location>
</feature>
<keyword evidence="14" id="KW-1185">Reference proteome</keyword>
<sequence>MSQLVKEIQAAEEEVILGNVILYPTDTVWGIGCDAENAEAVRKIFKIKEREESKTMILLMADLDMLKHYVEKVPEDLEKLIEEQERPTTYVLLGATNLPQEVIAEDGSIAVRITKDEFSHRLVRQIGRPLVSTSANISGENTAESFKDISDKIKERVDHVVRWQQDEEVNTKPSRIVKVEPSGKQTVIRD</sequence>
<dbReference type="InterPro" id="IPR017945">
    <property type="entry name" value="DHBP_synth_RibB-like_a/b_dom"/>
</dbReference>
<keyword evidence="7" id="KW-0548">Nucleotidyltransferase</keyword>
<evidence type="ECO:0000256" key="5">
    <source>
        <dbReference type="ARBA" id="ARBA00022679"/>
    </source>
</evidence>
<dbReference type="EC" id="2.7.7.87" evidence="3"/>
<evidence type="ECO:0000256" key="11">
    <source>
        <dbReference type="ARBA" id="ARBA00048366"/>
    </source>
</evidence>
<evidence type="ECO:0000256" key="8">
    <source>
        <dbReference type="ARBA" id="ARBA00022741"/>
    </source>
</evidence>
<dbReference type="PROSITE" id="PS51163">
    <property type="entry name" value="YRDC"/>
    <property type="match status" value="1"/>
</dbReference>
<comment type="subcellular location">
    <subcellularLocation>
        <location evidence="1">Cytoplasm</location>
    </subcellularLocation>
</comment>
<dbReference type="GO" id="GO:0008033">
    <property type="term" value="P:tRNA processing"/>
    <property type="evidence" value="ECO:0007669"/>
    <property type="project" value="UniProtKB-KW"/>
</dbReference>
<dbReference type="InterPro" id="IPR006070">
    <property type="entry name" value="Sua5-like_dom"/>
</dbReference>
<comment type="similarity">
    <text evidence="2">Belongs to the SUA5 family.</text>
</comment>
<dbReference type="GO" id="GO:0005524">
    <property type="term" value="F:ATP binding"/>
    <property type="evidence" value="ECO:0007669"/>
    <property type="project" value="UniProtKB-KW"/>
</dbReference>
<keyword evidence="8" id="KW-0547">Nucleotide-binding</keyword>
<dbReference type="NCBIfam" id="TIGR00057">
    <property type="entry name" value="L-threonylcarbamoyladenylate synthase"/>
    <property type="match status" value="1"/>
</dbReference>
<organism evidence="13 14">
    <name type="scientific">Pontibacter cellulosilyticus</name>
    <dbReference type="NCBI Taxonomy" id="1720253"/>
    <lineage>
        <taxon>Bacteria</taxon>
        <taxon>Pseudomonadati</taxon>
        <taxon>Bacteroidota</taxon>
        <taxon>Cytophagia</taxon>
        <taxon>Cytophagales</taxon>
        <taxon>Hymenobacteraceae</taxon>
        <taxon>Pontibacter</taxon>
    </lineage>
</organism>
<evidence type="ECO:0000256" key="3">
    <source>
        <dbReference type="ARBA" id="ARBA00012584"/>
    </source>
</evidence>
<evidence type="ECO:0000256" key="10">
    <source>
        <dbReference type="ARBA" id="ARBA00029774"/>
    </source>
</evidence>
<keyword evidence="4" id="KW-0963">Cytoplasm</keyword>
<dbReference type="GO" id="GO:0061710">
    <property type="term" value="F:L-threonylcarbamoyladenylate synthase"/>
    <property type="evidence" value="ECO:0007669"/>
    <property type="project" value="UniProtKB-EC"/>
</dbReference>
<evidence type="ECO:0000313" key="13">
    <source>
        <dbReference type="EMBL" id="MBC5994627.1"/>
    </source>
</evidence>
<dbReference type="EMBL" id="JACRVF010000005">
    <property type="protein sequence ID" value="MBC5994627.1"/>
    <property type="molecule type" value="Genomic_DNA"/>
</dbReference>
<name>A0A923SKD3_9BACT</name>
<keyword evidence="9" id="KW-0067">ATP-binding</keyword>
<dbReference type="Proteomes" id="UP000603640">
    <property type="component" value="Unassembled WGS sequence"/>
</dbReference>
<proteinExistence type="inferred from homology"/>
<dbReference type="InterPro" id="IPR050156">
    <property type="entry name" value="TC-AMP_synthase_SUA5"/>
</dbReference>
<evidence type="ECO:0000313" key="14">
    <source>
        <dbReference type="Proteomes" id="UP000603640"/>
    </source>
</evidence>
<keyword evidence="6" id="KW-0819">tRNA processing</keyword>
<accession>A0A923SKD3</accession>
<evidence type="ECO:0000256" key="9">
    <source>
        <dbReference type="ARBA" id="ARBA00022840"/>
    </source>
</evidence>
<keyword evidence="5" id="KW-0808">Transferase</keyword>
<dbReference type="PANTHER" id="PTHR17490:SF16">
    <property type="entry name" value="THREONYLCARBAMOYL-AMP SYNTHASE"/>
    <property type="match status" value="1"/>
</dbReference>
<gene>
    <name evidence="13" type="ORF">H8S84_17410</name>
</gene>
<reference evidence="13" key="1">
    <citation type="submission" date="2020-08" db="EMBL/GenBank/DDBJ databases">
        <title>Pontibacter sp. SD6 16S ribosomal RNA gene Genome sequencing and assembly.</title>
        <authorList>
            <person name="Kang M."/>
        </authorList>
    </citation>
    <scope>NUCLEOTIDE SEQUENCE</scope>
    <source>
        <strain evidence="13">SD6</strain>
    </source>
</reference>
<dbReference type="GO" id="GO:0003725">
    <property type="term" value="F:double-stranded RNA binding"/>
    <property type="evidence" value="ECO:0007669"/>
    <property type="project" value="InterPro"/>
</dbReference>
<dbReference type="Pfam" id="PF01300">
    <property type="entry name" value="Sua5_yciO_yrdC"/>
    <property type="match status" value="1"/>
</dbReference>
<evidence type="ECO:0000256" key="4">
    <source>
        <dbReference type="ARBA" id="ARBA00022490"/>
    </source>
</evidence>